<evidence type="ECO:0000313" key="3">
    <source>
        <dbReference type="Proteomes" id="UP000828251"/>
    </source>
</evidence>
<feature type="compositionally biased region" description="Low complexity" evidence="1">
    <location>
        <begin position="65"/>
        <end position="76"/>
    </location>
</feature>
<protein>
    <recommendedName>
        <fullName evidence="4">Aminotransferase-like plant mobile domain-containing protein</fullName>
    </recommendedName>
</protein>
<accession>A0A9D3U724</accession>
<dbReference type="EMBL" id="JAIQCV010000013">
    <property type="protein sequence ID" value="KAH1031048.1"/>
    <property type="molecule type" value="Genomic_DNA"/>
</dbReference>
<dbReference type="OrthoDB" id="1733861at2759"/>
<organism evidence="2 3">
    <name type="scientific">Gossypium stocksii</name>
    <dbReference type="NCBI Taxonomy" id="47602"/>
    <lineage>
        <taxon>Eukaryota</taxon>
        <taxon>Viridiplantae</taxon>
        <taxon>Streptophyta</taxon>
        <taxon>Embryophyta</taxon>
        <taxon>Tracheophyta</taxon>
        <taxon>Spermatophyta</taxon>
        <taxon>Magnoliopsida</taxon>
        <taxon>eudicotyledons</taxon>
        <taxon>Gunneridae</taxon>
        <taxon>Pentapetalae</taxon>
        <taxon>rosids</taxon>
        <taxon>malvids</taxon>
        <taxon>Malvales</taxon>
        <taxon>Malvaceae</taxon>
        <taxon>Malvoideae</taxon>
        <taxon>Gossypium</taxon>
    </lineage>
</organism>
<gene>
    <name evidence="2" type="ORF">J1N35_043222</name>
</gene>
<dbReference type="Proteomes" id="UP000828251">
    <property type="component" value="Unassembled WGS sequence"/>
</dbReference>
<evidence type="ECO:0000256" key="1">
    <source>
        <dbReference type="SAM" id="MobiDB-lite"/>
    </source>
</evidence>
<name>A0A9D3U724_9ROSI</name>
<feature type="region of interest" description="Disordered" evidence="1">
    <location>
        <begin position="57"/>
        <end position="76"/>
    </location>
</feature>
<evidence type="ECO:0008006" key="4">
    <source>
        <dbReference type="Google" id="ProtNLM"/>
    </source>
</evidence>
<evidence type="ECO:0000313" key="2">
    <source>
        <dbReference type="EMBL" id="KAH1031048.1"/>
    </source>
</evidence>
<comment type="caution">
    <text evidence="2">The sequence shown here is derived from an EMBL/GenBank/DDBJ whole genome shotgun (WGS) entry which is preliminary data.</text>
</comment>
<keyword evidence="3" id="KW-1185">Reference proteome</keyword>
<proteinExistence type="predicted"/>
<reference evidence="2 3" key="1">
    <citation type="journal article" date="2021" name="Plant Biotechnol. J.">
        <title>Multi-omics assisted identification of the key and species-specific regulatory components of drought-tolerant mechanisms in Gossypium stocksii.</title>
        <authorList>
            <person name="Yu D."/>
            <person name="Ke L."/>
            <person name="Zhang D."/>
            <person name="Wu Y."/>
            <person name="Sun Y."/>
            <person name="Mei J."/>
            <person name="Sun J."/>
            <person name="Sun Y."/>
        </authorList>
    </citation>
    <scope>NUCLEOTIDE SEQUENCE [LARGE SCALE GENOMIC DNA]</scope>
    <source>
        <strain evidence="3">cv. E1</strain>
        <tissue evidence="2">Leaf</tissue>
    </source>
</reference>
<dbReference type="AlphaFoldDB" id="A0A9D3U724"/>
<feature type="region of interest" description="Disordered" evidence="1">
    <location>
        <begin position="82"/>
        <end position="139"/>
    </location>
</feature>
<sequence>MDWPRLWSTYIKRWENRYDYILSRESIIVPELALECMARFISVLDYSKWTAIYRPPSYEGSHEASSGSSYLYQSPSSYEIQTPPPWVMQTPPHSLFYKGRSSSQHKQPDPLPEEPESLLEQPQPLSKAEQRRNPARNHR</sequence>